<comment type="caution">
    <text evidence="7">The sequence shown here is derived from an EMBL/GenBank/DDBJ whole genome shotgun (WGS) entry which is preliminary data.</text>
</comment>
<evidence type="ECO:0000313" key="8">
    <source>
        <dbReference type="Proteomes" id="UP001597211"/>
    </source>
</evidence>
<evidence type="ECO:0000256" key="4">
    <source>
        <dbReference type="ARBA" id="ARBA00022833"/>
    </source>
</evidence>
<dbReference type="SMART" id="SM00863">
    <property type="entry name" value="tRNA_SAD"/>
    <property type="match status" value="1"/>
</dbReference>
<comment type="cofactor">
    <cofactor evidence="1">
        <name>Zn(2+)</name>
        <dbReference type="ChEBI" id="CHEBI:29105"/>
    </cofactor>
</comment>
<dbReference type="InterPro" id="IPR009000">
    <property type="entry name" value="Transl_B-barrel_sf"/>
</dbReference>
<dbReference type="Gene3D" id="2.40.30.130">
    <property type="match status" value="1"/>
</dbReference>
<keyword evidence="8" id="KW-1185">Reference proteome</keyword>
<dbReference type="Gene3D" id="3.30.980.10">
    <property type="entry name" value="Threonyl-trna Synthetase, Chain A, domain 2"/>
    <property type="match status" value="1"/>
</dbReference>
<comment type="subcellular location">
    <subcellularLocation>
        <location evidence="2">Cytoplasm</location>
    </subcellularLocation>
</comment>
<dbReference type="Proteomes" id="UP001597211">
    <property type="component" value="Unassembled WGS sequence"/>
</dbReference>
<evidence type="ECO:0000256" key="1">
    <source>
        <dbReference type="ARBA" id="ARBA00001947"/>
    </source>
</evidence>
<dbReference type="InterPro" id="IPR012947">
    <property type="entry name" value="tRNA_SAD"/>
</dbReference>
<dbReference type="RefSeq" id="WP_240269584.1">
    <property type="nucleotide sequence ID" value="NZ_JAKSXN010000028.1"/>
</dbReference>
<name>A0ABW3SCX8_9BACL</name>
<dbReference type="EMBL" id="JBHTKZ010000025">
    <property type="protein sequence ID" value="MFD1182403.1"/>
    <property type="molecule type" value="Genomic_DNA"/>
</dbReference>
<evidence type="ECO:0000256" key="5">
    <source>
        <dbReference type="SAM" id="Coils"/>
    </source>
</evidence>
<dbReference type="SUPFAM" id="SSF55186">
    <property type="entry name" value="ThrRS/AlaRS common domain"/>
    <property type="match status" value="1"/>
</dbReference>
<feature type="coiled-coil region" evidence="5">
    <location>
        <begin position="250"/>
        <end position="277"/>
    </location>
</feature>
<dbReference type="Gene3D" id="3.10.310.40">
    <property type="match status" value="1"/>
</dbReference>
<evidence type="ECO:0000259" key="6">
    <source>
        <dbReference type="PROSITE" id="PS50860"/>
    </source>
</evidence>
<organism evidence="7 8">
    <name type="scientific">Paenibacillus timonensis</name>
    <dbReference type="NCBI Taxonomy" id="225915"/>
    <lineage>
        <taxon>Bacteria</taxon>
        <taxon>Bacillati</taxon>
        <taxon>Bacillota</taxon>
        <taxon>Bacilli</taxon>
        <taxon>Bacillales</taxon>
        <taxon>Paenibacillaceae</taxon>
        <taxon>Paenibacillus</taxon>
    </lineage>
</organism>
<dbReference type="Pfam" id="PF07973">
    <property type="entry name" value="tRNA_SAD"/>
    <property type="match status" value="1"/>
</dbReference>
<keyword evidence="4" id="KW-0862">Zinc</keyword>
<dbReference type="PANTHER" id="PTHR43462:SF1">
    <property type="entry name" value="ALANYL-TRNA EDITING PROTEIN AARSD1"/>
    <property type="match status" value="1"/>
</dbReference>
<keyword evidence="3" id="KW-0479">Metal-binding</keyword>
<feature type="domain" description="Alanyl-transfer RNA synthetases family profile" evidence="6">
    <location>
        <begin position="1"/>
        <end position="234"/>
    </location>
</feature>
<keyword evidence="5" id="KW-0175">Coiled coil</keyword>
<reference evidence="8" key="1">
    <citation type="journal article" date="2019" name="Int. J. Syst. Evol. Microbiol.">
        <title>The Global Catalogue of Microorganisms (GCM) 10K type strain sequencing project: providing services to taxonomists for standard genome sequencing and annotation.</title>
        <authorList>
            <consortium name="The Broad Institute Genomics Platform"/>
            <consortium name="The Broad Institute Genome Sequencing Center for Infectious Disease"/>
            <person name="Wu L."/>
            <person name="Ma J."/>
        </authorList>
    </citation>
    <scope>NUCLEOTIDE SEQUENCE [LARGE SCALE GENOMIC DNA]</scope>
    <source>
        <strain evidence="8">CCUG 48216</strain>
    </source>
</reference>
<evidence type="ECO:0000256" key="2">
    <source>
        <dbReference type="ARBA" id="ARBA00004496"/>
    </source>
</evidence>
<protein>
    <submittedName>
        <fullName evidence="7">DHHA1 domain-containing protein</fullName>
    </submittedName>
</protein>
<dbReference type="InterPro" id="IPR018163">
    <property type="entry name" value="Thr/Ala-tRNA-synth_IIc_edit"/>
</dbReference>
<dbReference type="InterPro" id="IPR018165">
    <property type="entry name" value="Ala-tRNA-synth_IIc_core"/>
</dbReference>
<dbReference type="SUPFAM" id="SSF50447">
    <property type="entry name" value="Translation proteins"/>
    <property type="match status" value="1"/>
</dbReference>
<sequence length="388" mass="43318">MTTRLYFDDAYLTRWTTRVKDRLEREDGVYVVLEESAFYPHGGGQPNDTGRIGDIPVLDVISEGDEVLHKVERIPEELEVGCEIDWDRRFDHMQQHSGQHLLSAVCREHGAMTLSFHLGSDSCTIDVDRTDLPAELLAAIEREANRHIYLNHRITGYFVTEEEASRLPLVKPPKVVDRVRIVEMEGVEYNGCGGTHVSGTGAIGMIKLLKTEKQKGHVRIFFKCGYRALSEFQEQQQVLGAVTARLKTGRDGIMERLDKWEDEQKGLQSELDARKEAMDEVTVGQLLAKQEGGRIAHIFADKPLKELQNLAQKLIAQCDAGVLLATEAEHKVVLAHSGRLPLSCSAFFKEHLASYGGKGGGSDKLAQAGFSSWPEALAFYEFAEQALL</sequence>
<evidence type="ECO:0000313" key="7">
    <source>
        <dbReference type="EMBL" id="MFD1182403.1"/>
    </source>
</evidence>
<evidence type="ECO:0000256" key="3">
    <source>
        <dbReference type="ARBA" id="ARBA00022723"/>
    </source>
</evidence>
<accession>A0ABW3SCX8</accession>
<gene>
    <name evidence="7" type="ORF">ACFQ2Z_13635</name>
</gene>
<dbReference type="PANTHER" id="PTHR43462">
    <property type="entry name" value="ALANYL-TRNA EDITING PROTEIN"/>
    <property type="match status" value="1"/>
</dbReference>
<dbReference type="PROSITE" id="PS50860">
    <property type="entry name" value="AA_TRNA_LIGASE_II_ALA"/>
    <property type="match status" value="1"/>
</dbReference>
<dbReference type="InterPro" id="IPR051335">
    <property type="entry name" value="Alanyl-tRNA_Editing_Enzymes"/>
</dbReference>
<proteinExistence type="predicted"/>